<accession>A0ABN9MKG6</accession>
<proteinExistence type="predicted"/>
<comment type="caution">
    <text evidence="2">The sequence shown here is derived from an EMBL/GenBank/DDBJ whole genome shotgun (WGS) entry which is preliminary data.</text>
</comment>
<sequence length="212" mass="22781">MKAEISTADSAVLVDITQQLNQSELAILLNLLQSQTDLSVAQISQLLNIQANPDMQLQLDALNQSITAMTTTPAPVQTVELQKENPAQEQAEVEGLSTQGDVQNVLAVLLSQFIKPQEVVQAPGESNGEQSSVNPPVQLRPEEEEESAVLEEDDAASSAPTFRQRARTNHVIAPSDLGVTAEDAKDGAAPERGAALRNFLHLNKHSLVCMDV</sequence>
<feature type="compositionally biased region" description="Acidic residues" evidence="1">
    <location>
        <begin position="142"/>
        <end position="155"/>
    </location>
</feature>
<feature type="region of interest" description="Disordered" evidence="1">
    <location>
        <begin position="121"/>
        <end position="169"/>
    </location>
</feature>
<name>A0ABN9MKG6_9NEOB</name>
<protein>
    <submittedName>
        <fullName evidence="2">Uncharacterized protein</fullName>
    </submittedName>
</protein>
<dbReference type="Proteomes" id="UP001176940">
    <property type="component" value="Unassembled WGS sequence"/>
</dbReference>
<organism evidence="2 3">
    <name type="scientific">Ranitomeya imitator</name>
    <name type="common">mimic poison frog</name>
    <dbReference type="NCBI Taxonomy" id="111125"/>
    <lineage>
        <taxon>Eukaryota</taxon>
        <taxon>Metazoa</taxon>
        <taxon>Chordata</taxon>
        <taxon>Craniata</taxon>
        <taxon>Vertebrata</taxon>
        <taxon>Euteleostomi</taxon>
        <taxon>Amphibia</taxon>
        <taxon>Batrachia</taxon>
        <taxon>Anura</taxon>
        <taxon>Neobatrachia</taxon>
        <taxon>Hyloidea</taxon>
        <taxon>Dendrobatidae</taxon>
        <taxon>Dendrobatinae</taxon>
        <taxon>Ranitomeya</taxon>
    </lineage>
</organism>
<dbReference type="EMBL" id="CAUEEQ010078213">
    <property type="protein sequence ID" value="CAJ0967280.1"/>
    <property type="molecule type" value="Genomic_DNA"/>
</dbReference>
<reference evidence="2" key="1">
    <citation type="submission" date="2023-07" db="EMBL/GenBank/DDBJ databases">
        <authorList>
            <person name="Stuckert A."/>
        </authorList>
    </citation>
    <scope>NUCLEOTIDE SEQUENCE</scope>
</reference>
<keyword evidence="3" id="KW-1185">Reference proteome</keyword>
<evidence type="ECO:0000256" key="1">
    <source>
        <dbReference type="SAM" id="MobiDB-lite"/>
    </source>
</evidence>
<evidence type="ECO:0000313" key="3">
    <source>
        <dbReference type="Proteomes" id="UP001176940"/>
    </source>
</evidence>
<evidence type="ECO:0000313" key="2">
    <source>
        <dbReference type="EMBL" id="CAJ0967280.1"/>
    </source>
</evidence>
<gene>
    <name evidence="2" type="ORF">RIMI_LOCUS22110807</name>
</gene>